<gene>
    <name evidence="2" type="ORF">CO2235_U600116</name>
</gene>
<comment type="caution">
    <text evidence="2">The sequence shown here is derived from an EMBL/GenBank/DDBJ whole genome shotgun (WGS) entry which is preliminary data.</text>
</comment>
<dbReference type="EMBL" id="OGUS01000066">
    <property type="protein sequence ID" value="SPC06671.1"/>
    <property type="molecule type" value="Genomic_DNA"/>
</dbReference>
<evidence type="ECO:0000313" key="2">
    <source>
        <dbReference type="EMBL" id="SPC06671.1"/>
    </source>
</evidence>
<evidence type="ECO:0000313" key="3">
    <source>
        <dbReference type="Proteomes" id="UP000256862"/>
    </source>
</evidence>
<dbReference type="AlphaFoldDB" id="A0A375FNH0"/>
<accession>A0A375FNH0</accession>
<reference evidence="3" key="1">
    <citation type="submission" date="2018-01" db="EMBL/GenBank/DDBJ databases">
        <authorList>
            <person name="Gaut B.S."/>
            <person name="Morton B.R."/>
            <person name="Clegg M.T."/>
            <person name="Duvall M.R."/>
        </authorList>
    </citation>
    <scope>NUCLEOTIDE SEQUENCE [LARGE SCALE GENOMIC DNA]</scope>
</reference>
<feature type="region of interest" description="Disordered" evidence="1">
    <location>
        <begin position="1"/>
        <end position="34"/>
    </location>
</feature>
<sequence>MPMRNGNVPLHPAAKDRMTRGGSMRRRRTNDIPVAADQKSLFGGAISPDQAGFCLPL</sequence>
<name>A0A375FNH0_9BURK</name>
<proteinExistence type="predicted"/>
<protein>
    <submittedName>
        <fullName evidence="2">Uncharacterized protein</fullName>
    </submittedName>
</protein>
<dbReference type="Proteomes" id="UP000256862">
    <property type="component" value="Unassembled WGS sequence"/>
</dbReference>
<evidence type="ECO:0000256" key="1">
    <source>
        <dbReference type="SAM" id="MobiDB-lite"/>
    </source>
</evidence>
<organism evidence="2 3">
    <name type="scientific">Cupriavidus oxalaticus</name>
    <dbReference type="NCBI Taxonomy" id="96344"/>
    <lineage>
        <taxon>Bacteria</taxon>
        <taxon>Pseudomonadati</taxon>
        <taxon>Pseudomonadota</taxon>
        <taxon>Betaproteobacteria</taxon>
        <taxon>Burkholderiales</taxon>
        <taxon>Burkholderiaceae</taxon>
        <taxon>Cupriavidus</taxon>
    </lineage>
</organism>